<feature type="transmembrane region" description="Helical" evidence="7">
    <location>
        <begin position="79"/>
        <end position="103"/>
    </location>
</feature>
<dbReference type="STRING" id="1834516.BL253_18830"/>
<evidence type="ECO:0000256" key="2">
    <source>
        <dbReference type="ARBA" id="ARBA00010157"/>
    </source>
</evidence>
<evidence type="ECO:0000256" key="3">
    <source>
        <dbReference type="ARBA" id="ARBA00022475"/>
    </source>
</evidence>
<dbReference type="GO" id="GO:0005886">
    <property type="term" value="C:plasma membrane"/>
    <property type="evidence" value="ECO:0007669"/>
    <property type="project" value="UniProtKB-SubCell"/>
</dbReference>
<evidence type="ECO:0000256" key="1">
    <source>
        <dbReference type="ARBA" id="ARBA00004651"/>
    </source>
</evidence>
<keyword evidence="3" id="KW-1003">Cell membrane</keyword>
<organism evidence="9 10">
    <name type="scientific">Pseudofrankia asymbiotica</name>
    <dbReference type="NCBI Taxonomy" id="1834516"/>
    <lineage>
        <taxon>Bacteria</taxon>
        <taxon>Bacillati</taxon>
        <taxon>Actinomycetota</taxon>
        <taxon>Actinomycetes</taxon>
        <taxon>Frankiales</taxon>
        <taxon>Frankiaceae</taxon>
        <taxon>Pseudofrankia</taxon>
    </lineage>
</organism>
<keyword evidence="4 7" id="KW-0812">Transmembrane</keyword>
<sequence length="240" mass="25421">MESLLWAMTRASGHVRPASRLGLVAVLGFLLPVVAFRGLLVPLVGAVSNLATIVLGLGALTAIFQWGWASGLLGVGEGAPISCLVPVMIVGVMFGLSMDYQVFLVSRMREEWTRGRDNAWSIRVGVAETAKVIGTAATIMLCVFSSFGFSGQRIVSCIGVGPALAVVVDAFVVRLVLVPALLRMIGDRVWAYPRWADRVTPRLAVEGPSDRPREVEARPADVLVGAARSGGVGASEPGRR</sequence>
<feature type="domain" description="Membrane transport protein MMPL" evidence="8">
    <location>
        <begin position="50"/>
        <end position="194"/>
    </location>
</feature>
<keyword evidence="5 7" id="KW-1133">Transmembrane helix</keyword>
<evidence type="ECO:0000259" key="8">
    <source>
        <dbReference type="Pfam" id="PF03176"/>
    </source>
</evidence>
<comment type="caution">
    <text evidence="9">The sequence shown here is derived from an EMBL/GenBank/DDBJ whole genome shotgun (WGS) entry which is preliminary data.</text>
</comment>
<dbReference type="Pfam" id="PF03176">
    <property type="entry name" value="MMPL"/>
    <property type="match status" value="1"/>
</dbReference>
<feature type="transmembrane region" description="Helical" evidence="7">
    <location>
        <begin position="124"/>
        <end position="147"/>
    </location>
</feature>
<evidence type="ECO:0000313" key="10">
    <source>
        <dbReference type="Proteomes" id="UP000188929"/>
    </source>
</evidence>
<dbReference type="Gene3D" id="1.20.1640.10">
    <property type="entry name" value="Multidrug efflux transporter AcrB transmembrane domain"/>
    <property type="match status" value="1"/>
</dbReference>
<keyword evidence="6 7" id="KW-0472">Membrane</keyword>
<evidence type="ECO:0000256" key="7">
    <source>
        <dbReference type="SAM" id="Phobius"/>
    </source>
</evidence>
<evidence type="ECO:0000313" key="9">
    <source>
        <dbReference type="EMBL" id="ONH28643.1"/>
    </source>
</evidence>
<name>A0A1V2I9B6_9ACTN</name>
<reference evidence="10" key="1">
    <citation type="submission" date="2016-10" db="EMBL/GenBank/DDBJ databases">
        <title>Frankia sp. NRRL B-16386 Genome sequencing.</title>
        <authorList>
            <person name="Ghodhbane-Gtari F."/>
            <person name="Swanson E."/>
            <person name="Gueddou A."/>
            <person name="Hezbri K."/>
            <person name="Ktari K."/>
            <person name="Nouioui I."/>
            <person name="Morris K."/>
            <person name="Simpson S."/>
            <person name="Abebe-Akele F."/>
            <person name="Thomas K."/>
            <person name="Gtari M."/>
            <person name="Tisa L.S."/>
        </authorList>
    </citation>
    <scope>NUCLEOTIDE SEQUENCE [LARGE SCALE GENOMIC DNA]</scope>
    <source>
        <strain evidence="10">NRRL B-16386</strain>
    </source>
</reference>
<dbReference type="EMBL" id="MOMC01000038">
    <property type="protein sequence ID" value="ONH28643.1"/>
    <property type="molecule type" value="Genomic_DNA"/>
</dbReference>
<feature type="transmembrane region" description="Helical" evidence="7">
    <location>
        <begin position="153"/>
        <end position="177"/>
    </location>
</feature>
<comment type="similarity">
    <text evidence="2">Belongs to the resistance-nodulation-cell division (RND) (TC 2.A.6) family. MmpL subfamily.</text>
</comment>
<dbReference type="PANTHER" id="PTHR33406:SF11">
    <property type="entry name" value="MEMBRANE PROTEIN SCO6666-RELATED"/>
    <property type="match status" value="1"/>
</dbReference>
<gene>
    <name evidence="9" type="ORF">BL253_18830</name>
</gene>
<dbReference type="SUPFAM" id="SSF82866">
    <property type="entry name" value="Multidrug efflux transporter AcrB transmembrane domain"/>
    <property type="match status" value="1"/>
</dbReference>
<dbReference type="InterPro" id="IPR004869">
    <property type="entry name" value="MMPL_dom"/>
</dbReference>
<keyword evidence="10" id="KW-1185">Reference proteome</keyword>
<evidence type="ECO:0000256" key="4">
    <source>
        <dbReference type="ARBA" id="ARBA00022692"/>
    </source>
</evidence>
<evidence type="ECO:0000256" key="5">
    <source>
        <dbReference type="ARBA" id="ARBA00022989"/>
    </source>
</evidence>
<feature type="transmembrane region" description="Helical" evidence="7">
    <location>
        <begin position="20"/>
        <end position="40"/>
    </location>
</feature>
<protein>
    <recommendedName>
        <fullName evidence="8">Membrane transport protein MMPL domain-containing protein</fullName>
    </recommendedName>
</protein>
<dbReference type="PANTHER" id="PTHR33406">
    <property type="entry name" value="MEMBRANE PROTEIN MJ1562-RELATED"/>
    <property type="match status" value="1"/>
</dbReference>
<comment type="subcellular location">
    <subcellularLocation>
        <location evidence="1">Cell membrane</location>
        <topology evidence="1">Multi-pass membrane protein</topology>
    </subcellularLocation>
</comment>
<dbReference type="InterPro" id="IPR050545">
    <property type="entry name" value="Mycobact_MmpL"/>
</dbReference>
<proteinExistence type="inferred from homology"/>
<feature type="transmembrane region" description="Helical" evidence="7">
    <location>
        <begin position="47"/>
        <end position="67"/>
    </location>
</feature>
<dbReference type="Proteomes" id="UP000188929">
    <property type="component" value="Unassembled WGS sequence"/>
</dbReference>
<dbReference type="AlphaFoldDB" id="A0A1V2I9B6"/>
<accession>A0A1V2I9B6</accession>
<evidence type="ECO:0000256" key="6">
    <source>
        <dbReference type="ARBA" id="ARBA00023136"/>
    </source>
</evidence>